<comment type="caution">
    <text evidence="9">The sequence shown here is derived from an EMBL/GenBank/DDBJ whole genome shotgun (WGS) entry which is preliminary data.</text>
</comment>
<evidence type="ECO:0000256" key="5">
    <source>
        <dbReference type="ARBA" id="ARBA00022989"/>
    </source>
</evidence>
<feature type="transmembrane region" description="Helical" evidence="7">
    <location>
        <begin position="95"/>
        <end position="114"/>
    </location>
</feature>
<evidence type="ECO:0000256" key="1">
    <source>
        <dbReference type="ARBA" id="ARBA00004651"/>
    </source>
</evidence>
<dbReference type="PANTHER" id="PTHR32322:SF18">
    <property type="entry name" value="S-ADENOSYLMETHIONINE_S-ADENOSYLHOMOCYSTEINE TRANSPORTER"/>
    <property type="match status" value="1"/>
</dbReference>
<dbReference type="InterPro" id="IPR000620">
    <property type="entry name" value="EamA_dom"/>
</dbReference>
<keyword evidence="10" id="KW-1185">Reference proteome</keyword>
<evidence type="ECO:0000256" key="3">
    <source>
        <dbReference type="ARBA" id="ARBA00022475"/>
    </source>
</evidence>
<feature type="transmembrane region" description="Helical" evidence="7">
    <location>
        <begin position="209"/>
        <end position="229"/>
    </location>
</feature>
<dbReference type="InterPro" id="IPR050638">
    <property type="entry name" value="AA-Vitamin_Transporters"/>
</dbReference>
<keyword evidence="5 7" id="KW-1133">Transmembrane helix</keyword>
<sequence>MKLKSYLLLTVCIFFWGSNFVFGAILVKQFSPMLLSAIRLSFTSLFLIGYVLLSRSSFRLHLSDWKLLIPLGLIGTLANQTAFFTGMKTVDGTTASLIMSLAPITTVILAWLFLREPLTKRVAVGAVLAVLGVYCVVGVGKPFRITPGMWLIFIAMLTFAASIIMMRRLTERINPFSATMYSTIIGCAMQIIAATFVEPVSAISHAPLWAWFLAIATALLMQGVCGLLWNREIKEIGASQAAIFLNLQPFVAMLVGFVLLGTPVTWPQIGGSVLIIFGVMVATELLPRRGEHFLAKPSGEEKISS</sequence>
<keyword evidence="6 7" id="KW-0472">Membrane</keyword>
<reference evidence="9 10" key="1">
    <citation type="submission" date="2022-12" db="EMBL/GenBank/DDBJ databases">
        <title>Draft genome sequence of Paenibacillus sp. dW9.</title>
        <authorList>
            <person name="Choi E.-W."/>
            <person name="Kim D.-U."/>
        </authorList>
    </citation>
    <scope>NUCLEOTIDE SEQUENCE [LARGE SCALE GENOMIC DNA]</scope>
    <source>
        <strain evidence="10">dW9</strain>
    </source>
</reference>
<accession>A0ABT4Q3Y6</accession>
<evidence type="ECO:0000256" key="4">
    <source>
        <dbReference type="ARBA" id="ARBA00022692"/>
    </source>
</evidence>
<feature type="domain" description="EamA" evidence="8">
    <location>
        <begin position="4"/>
        <end position="137"/>
    </location>
</feature>
<dbReference type="RefSeq" id="WP_269879988.1">
    <property type="nucleotide sequence ID" value="NZ_JAQAGZ010000002.1"/>
</dbReference>
<name>A0ABT4Q3Y6_9BACL</name>
<dbReference type="PANTHER" id="PTHR32322">
    <property type="entry name" value="INNER MEMBRANE TRANSPORTER"/>
    <property type="match status" value="1"/>
</dbReference>
<evidence type="ECO:0000259" key="8">
    <source>
        <dbReference type="Pfam" id="PF00892"/>
    </source>
</evidence>
<feature type="transmembrane region" description="Helical" evidence="7">
    <location>
        <begin position="121"/>
        <end position="139"/>
    </location>
</feature>
<organism evidence="9 10">
    <name type="scientific">Paenibacillus gyeongsangnamensis</name>
    <dbReference type="NCBI Taxonomy" id="3388067"/>
    <lineage>
        <taxon>Bacteria</taxon>
        <taxon>Bacillati</taxon>
        <taxon>Bacillota</taxon>
        <taxon>Bacilli</taxon>
        <taxon>Bacillales</taxon>
        <taxon>Paenibacillaceae</taxon>
        <taxon>Paenibacillus</taxon>
    </lineage>
</organism>
<feature type="transmembrane region" description="Helical" evidence="7">
    <location>
        <begin position="33"/>
        <end position="53"/>
    </location>
</feature>
<evidence type="ECO:0000313" key="9">
    <source>
        <dbReference type="EMBL" id="MCZ8511590.1"/>
    </source>
</evidence>
<gene>
    <name evidence="9" type="ORF">O9H85_03900</name>
</gene>
<feature type="transmembrane region" description="Helical" evidence="7">
    <location>
        <begin position="178"/>
        <end position="197"/>
    </location>
</feature>
<dbReference type="Pfam" id="PF00892">
    <property type="entry name" value="EamA"/>
    <property type="match status" value="2"/>
</dbReference>
<dbReference type="SUPFAM" id="SSF103481">
    <property type="entry name" value="Multidrug resistance efflux transporter EmrE"/>
    <property type="match status" value="2"/>
</dbReference>
<feature type="transmembrane region" description="Helical" evidence="7">
    <location>
        <begin position="145"/>
        <end position="166"/>
    </location>
</feature>
<comment type="subcellular location">
    <subcellularLocation>
        <location evidence="1">Cell membrane</location>
        <topology evidence="1">Multi-pass membrane protein</topology>
    </subcellularLocation>
</comment>
<dbReference type="Proteomes" id="UP001527882">
    <property type="component" value="Unassembled WGS sequence"/>
</dbReference>
<evidence type="ECO:0000313" key="10">
    <source>
        <dbReference type="Proteomes" id="UP001527882"/>
    </source>
</evidence>
<keyword evidence="3" id="KW-1003">Cell membrane</keyword>
<feature type="transmembrane region" description="Helical" evidence="7">
    <location>
        <begin position="241"/>
        <end position="260"/>
    </location>
</feature>
<evidence type="ECO:0000256" key="2">
    <source>
        <dbReference type="ARBA" id="ARBA00007362"/>
    </source>
</evidence>
<feature type="transmembrane region" description="Helical" evidence="7">
    <location>
        <begin position="65"/>
        <end position="83"/>
    </location>
</feature>
<feature type="domain" description="EamA" evidence="8">
    <location>
        <begin position="147"/>
        <end position="282"/>
    </location>
</feature>
<proteinExistence type="inferred from homology"/>
<comment type="similarity">
    <text evidence="2">Belongs to the EamA transporter family.</text>
</comment>
<dbReference type="InterPro" id="IPR037185">
    <property type="entry name" value="EmrE-like"/>
</dbReference>
<evidence type="ECO:0000256" key="7">
    <source>
        <dbReference type="SAM" id="Phobius"/>
    </source>
</evidence>
<evidence type="ECO:0000256" key="6">
    <source>
        <dbReference type="ARBA" id="ARBA00023136"/>
    </source>
</evidence>
<dbReference type="EMBL" id="JAQAGZ010000002">
    <property type="protein sequence ID" value="MCZ8511590.1"/>
    <property type="molecule type" value="Genomic_DNA"/>
</dbReference>
<protein>
    <submittedName>
        <fullName evidence="9">DMT family transporter</fullName>
    </submittedName>
</protein>
<feature type="transmembrane region" description="Helical" evidence="7">
    <location>
        <begin position="266"/>
        <end position="286"/>
    </location>
</feature>
<keyword evidence="4 7" id="KW-0812">Transmembrane</keyword>